<keyword evidence="1" id="KW-0732">Signal</keyword>
<proteinExistence type="predicted"/>
<dbReference type="EMBL" id="JBHTOD010000010">
    <property type="protein sequence ID" value="MFD1456425.1"/>
    <property type="molecule type" value="Genomic_DNA"/>
</dbReference>
<evidence type="ECO:0000313" key="3">
    <source>
        <dbReference type="Proteomes" id="UP001597189"/>
    </source>
</evidence>
<sequence length="180" mass="19187">MKKSRTIAAALSLLAVFAIGLAGCSSSSSKSGSNQQASFKNKTTKKADVKSTLTGSKQLWYVNGAINAKSNSGLEAYSFDANGKATVYNVNKYYKSLSAAKQDNALNKIGTLNTTFKTKGDNTVINFKGKLSDIPMTQKFTVKKTVTGKNDAAKLKVAGYHISRDVDDDVTQAVLVKVAE</sequence>
<gene>
    <name evidence="2" type="ORF">ACFQ44_12225</name>
</gene>
<feature type="chain" id="PRO_5046597429" description="Lipoprotein" evidence="1">
    <location>
        <begin position="23"/>
        <end position="180"/>
    </location>
</feature>
<name>A0ABW4D721_9LACO</name>
<accession>A0ABW4D721</accession>
<evidence type="ECO:0000256" key="1">
    <source>
        <dbReference type="SAM" id="SignalP"/>
    </source>
</evidence>
<dbReference type="PROSITE" id="PS51257">
    <property type="entry name" value="PROKAR_LIPOPROTEIN"/>
    <property type="match status" value="1"/>
</dbReference>
<dbReference type="RefSeq" id="WP_203646625.1">
    <property type="nucleotide sequence ID" value="NZ_BOLN01000010.1"/>
</dbReference>
<dbReference type="Proteomes" id="UP001597189">
    <property type="component" value="Unassembled WGS sequence"/>
</dbReference>
<protein>
    <recommendedName>
        <fullName evidence="4">Lipoprotein</fullName>
    </recommendedName>
</protein>
<reference evidence="3" key="1">
    <citation type="journal article" date="2019" name="Int. J. Syst. Evol. Microbiol.">
        <title>The Global Catalogue of Microorganisms (GCM) 10K type strain sequencing project: providing services to taxonomists for standard genome sequencing and annotation.</title>
        <authorList>
            <consortium name="The Broad Institute Genomics Platform"/>
            <consortium name="The Broad Institute Genome Sequencing Center for Infectious Disease"/>
            <person name="Wu L."/>
            <person name="Ma J."/>
        </authorList>
    </citation>
    <scope>NUCLEOTIDE SEQUENCE [LARGE SCALE GENOMIC DNA]</scope>
    <source>
        <strain evidence="3">CCM 8979</strain>
    </source>
</reference>
<evidence type="ECO:0008006" key="4">
    <source>
        <dbReference type="Google" id="ProtNLM"/>
    </source>
</evidence>
<keyword evidence="3" id="KW-1185">Reference proteome</keyword>
<feature type="signal peptide" evidence="1">
    <location>
        <begin position="1"/>
        <end position="22"/>
    </location>
</feature>
<evidence type="ECO:0000313" key="2">
    <source>
        <dbReference type="EMBL" id="MFD1456425.1"/>
    </source>
</evidence>
<comment type="caution">
    <text evidence="2">The sequence shown here is derived from an EMBL/GenBank/DDBJ whole genome shotgun (WGS) entry which is preliminary data.</text>
</comment>
<organism evidence="2 3">
    <name type="scientific">Levilactobacillus lanxiensis</name>
    <dbReference type="NCBI Taxonomy" id="2799568"/>
    <lineage>
        <taxon>Bacteria</taxon>
        <taxon>Bacillati</taxon>
        <taxon>Bacillota</taxon>
        <taxon>Bacilli</taxon>
        <taxon>Lactobacillales</taxon>
        <taxon>Lactobacillaceae</taxon>
        <taxon>Levilactobacillus</taxon>
    </lineage>
</organism>